<accession>A0ABY4DS11</accession>
<keyword evidence="17" id="KW-1185">Reference proteome</keyword>
<evidence type="ECO:0000256" key="5">
    <source>
        <dbReference type="ARBA" id="ARBA00022490"/>
    </source>
</evidence>
<dbReference type="PANTHER" id="PTHR22807">
    <property type="entry name" value="NOP2 YEAST -RELATED NOL1/NOP2/FMU SUN DOMAIN-CONTAINING"/>
    <property type="match status" value="1"/>
</dbReference>
<dbReference type="CDD" id="cd02440">
    <property type="entry name" value="AdoMet_MTases"/>
    <property type="match status" value="1"/>
</dbReference>
<evidence type="ECO:0000256" key="6">
    <source>
        <dbReference type="ARBA" id="ARBA00022552"/>
    </source>
</evidence>
<dbReference type="Gene3D" id="3.30.70.1170">
    <property type="entry name" value="Sun protein, domain 3"/>
    <property type="match status" value="1"/>
</dbReference>
<dbReference type="InterPro" id="IPR054728">
    <property type="entry name" value="RsmB-like_ferredoxin"/>
</dbReference>
<dbReference type="PRINTS" id="PR02008">
    <property type="entry name" value="RCMTFAMILY"/>
</dbReference>
<evidence type="ECO:0000256" key="8">
    <source>
        <dbReference type="ARBA" id="ARBA00022679"/>
    </source>
</evidence>
<evidence type="ECO:0000256" key="2">
    <source>
        <dbReference type="ARBA" id="ARBA00004496"/>
    </source>
</evidence>
<dbReference type="RefSeq" id="WP_244785068.1">
    <property type="nucleotide sequence ID" value="NZ_CP091508.1"/>
</dbReference>
<comment type="catalytic activity">
    <reaction evidence="13">
        <text>cytidine(967) in 16S rRNA + S-adenosyl-L-methionine = 5-methylcytidine(967) in 16S rRNA + S-adenosyl-L-homocysteine + H(+)</text>
        <dbReference type="Rhea" id="RHEA:42748"/>
        <dbReference type="Rhea" id="RHEA-COMP:10219"/>
        <dbReference type="Rhea" id="RHEA-COMP:10220"/>
        <dbReference type="ChEBI" id="CHEBI:15378"/>
        <dbReference type="ChEBI" id="CHEBI:57856"/>
        <dbReference type="ChEBI" id="CHEBI:59789"/>
        <dbReference type="ChEBI" id="CHEBI:74483"/>
        <dbReference type="ChEBI" id="CHEBI:82748"/>
        <dbReference type="EC" id="2.1.1.176"/>
    </reaction>
</comment>
<dbReference type="InterPro" id="IPR035926">
    <property type="entry name" value="NusB-like_sf"/>
</dbReference>
<feature type="binding site" evidence="14">
    <location>
        <position position="274"/>
    </location>
    <ligand>
        <name>S-adenosyl-L-methionine</name>
        <dbReference type="ChEBI" id="CHEBI:59789"/>
    </ligand>
</feature>
<evidence type="ECO:0000256" key="14">
    <source>
        <dbReference type="PROSITE-ProRule" id="PRU01023"/>
    </source>
</evidence>
<dbReference type="InterPro" id="IPR001678">
    <property type="entry name" value="MeTrfase_RsmB-F_NOP2_dom"/>
</dbReference>
<keyword evidence="10 14" id="KW-0694">RNA-binding</keyword>
<evidence type="ECO:0000256" key="10">
    <source>
        <dbReference type="ARBA" id="ARBA00022884"/>
    </source>
</evidence>
<feature type="active site" description="Nucleophile" evidence="14">
    <location>
        <position position="373"/>
    </location>
</feature>
<evidence type="ECO:0000256" key="4">
    <source>
        <dbReference type="ARBA" id="ARBA00012140"/>
    </source>
</evidence>
<evidence type="ECO:0000313" key="17">
    <source>
        <dbReference type="Proteomes" id="UP000829817"/>
    </source>
</evidence>
<dbReference type="GO" id="GO:0032259">
    <property type="term" value="P:methylation"/>
    <property type="evidence" value="ECO:0007669"/>
    <property type="project" value="UniProtKB-KW"/>
</dbReference>
<feature type="domain" description="SAM-dependent MTase RsmB/NOP-type" evidence="15">
    <location>
        <begin position="164"/>
        <end position="419"/>
    </location>
</feature>
<protein>
    <recommendedName>
        <fullName evidence="4">16S rRNA (cytosine(967)-C(5))-methyltransferase</fullName>
        <ecNumber evidence="4">2.1.1.176</ecNumber>
    </recommendedName>
    <alternativeName>
        <fullName evidence="11">16S rRNA m5C967 methyltransferase</fullName>
    </alternativeName>
    <alternativeName>
        <fullName evidence="12">rRNA (cytosine-C(5)-)-methyltransferase RsmB</fullName>
    </alternativeName>
</protein>
<dbReference type="Gene3D" id="3.40.50.150">
    <property type="entry name" value="Vaccinia Virus protein VP39"/>
    <property type="match status" value="1"/>
</dbReference>
<keyword evidence="8 14" id="KW-0808">Transferase</keyword>
<organism evidence="16 17">
    <name type="scientific">Uruburuella testudinis</name>
    <dbReference type="NCBI Taxonomy" id="1282863"/>
    <lineage>
        <taxon>Bacteria</taxon>
        <taxon>Pseudomonadati</taxon>
        <taxon>Pseudomonadota</taxon>
        <taxon>Betaproteobacteria</taxon>
        <taxon>Neisseriales</taxon>
        <taxon>Neisseriaceae</taxon>
        <taxon>Uruburuella</taxon>
    </lineage>
</organism>
<evidence type="ECO:0000256" key="13">
    <source>
        <dbReference type="ARBA" id="ARBA00047283"/>
    </source>
</evidence>
<dbReference type="Pfam" id="PF01029">
    <property type="entry name" value="NusB"/>
    <property type="match status" value="1"/>
</dbReference>
<gene>
    <name evidence="16" type="primary">rsmB</name>
    <name evidence="16" type="ORF">LVJ83_12995</name>
</gene>
<dbReference type="Pfam" id="PF01189">
    <property type="entry name" value="Methyltr_RsmB-F"/>
    <property type="match status" value="1"/>
</dbReference>
<dbReference type="PROSITE" id="PS01153">
    <property type="entry name" value="NOL1_NOP2_SUN"/>
    <property type="match status" value="1"/>
</dbReference>
<comment type="similarity">
    <text evidence="3 14">Belongs to the class I-like SAM-binding methyltransferase superfamily. RsmB/NOP family.</text>
</comment>
<comment type="subcellular location">
    <subcellularLocation>
        <location evidence="2">Cytoplasm</location>
    </subcellularLocation>
</comment>
<dbReference type="PROSITE" id="PS51686">
    <property type="entry name" value="SAM_MT_RSMB_NOP"/>
    <property type="match status" value="1"/>
</dbReference>
<dbReference type="InterPro" id="IPR023267">
    <property type="entry name" value="RCMT"/>
</dbReference>
<feature type="binding site" evidence="14">
    <location>
        <position position="301"/>
    </location>
    <ligand>
        <name>S-adenosyl-L-methionine</name>
        <dbReference type="ChEBI" id="CHEBI:59789"/>
    </ligand>
</feature>
<name>A0ABY4DS11_9NEIS</name>
<evidence type="ECO:0000259" key="15">
    <source>
        <dbReference type="PROSITE" id="PS51686"/>
    </source>
</evidence>
<comment type="function">
    <text evidence="1">Specifically methylates the cytosine at position 967 (m5C967) of 16S rRNA.</text>
</comment>
<dbReference type="Pfam" id="PF22458">
    <property type="entry name" value="RsmF-B_ferredox"/>
    <property type="match status" value="1"/>
</dbReference>
<feature type="binding site" evidence="14">
    <location>
        <position position="320"/>
    </location>
    <ligand>
        <name>S-adenosyl-L-methionine</name>
        <dbReference type="ChEBI" id="CHEBI:59789"/>
    </ligand>
</feature>
<evidence type="ECO:0000256" key="11">
    <source>
        <dbReference type="ARBA" id="ARBA00030399"/>
    </source>
</evidence>
<evidence type="ECO:0000313" key="16">
    <source>
        <dbReference type="EMBL" id="UOO81805.1"/>
    </source>
</evidence>
<evidence type="ECO:0000256" key="12">
    <source>
        <dbReference type="ARBA" id="ARBA00031088"/>
    </source>
</evidence>
<evidence type="ECO:0000256" key="3">
    <source>
        <dbReference type="ARBA" id="ARBA00007494"/>
    </source>
</evidence>
<dbReference type="EMBL" id="CP091508">
    <property type="protein sequence ID" value="UOO81805.1"/>
    <property type="molecule type" value="Genomic_DNA"/>
</dbReference>
<keyword evidence="9 14" id="KW-0949">S-adenosyl-L-methionine</keyword>
<dbReference type="NCBIfam" id="TIGR00563">
    <property type="entry name" value="rsmB"/>
    <property type="match status" value="1"/>
</dbReference>
<dbReference type="Proteomes" id="UP000829817">
    <property type="component" value="Chromosome"/>
</dbReference>
<keyword evidence="7 14" id="KW-0489">Methyltransferase</keyword>
<reference evidence="16 17" key="1">
    <citation type="journal article" date="2022" name="Res Sq">
        <title>Evolution of multicellular longitudinally dividing oral cavity symbionts (Neisseriaceae).</title>
        <authorList>
            <person name="Nyongesa S."/>
            <person name="Weber P."/>
            <person name="Bernet E."/>
            <person name="Pullido F."/>
            <person name="Nieckarz M."/>
            <person name="Delaby M."/>
            <person name="Nieves C."/>
            <person name="Viehboeck T."/>
            <person name="Krause N."/>
            <person name="Rivera-Millot A."/>
            <person name="Nakamura A."/>
            <person name="Vischer N."/>
            <person name="VanNieuwenhze M."/>
            <person name="Brun Y."/>
            <person name="Cava F."/>
            <person name="Bulgheresi S."/>
            <person name="Veyrier F."/>
        </authorList>
    </citation>
    <scope>NUCLEOTIDE SEQUENCE [LARGE SCALE GENOMIC DNA]</scope>
    <source>
        <strain evidence="16 17">CCUG 63373m</strain>
    </source>
</reference>
<dbReference type="InterPro" id="IPR006027">
    <property type="entry name" value="NusB_RsmB_TIM44"/>
</dbReference>
<evidence type="ECO:0000256" key="7">
    <source>
        <dbReference type="ARBA" id="ARBA00022603"/>
    </source>
</evidence>
<evidence type="ECO:0000256" key="1">
    <source>
        <dbReference type="ARBA" id="ARBA00002724"/>
    </source>
</evidence>
<dbReference type="SUPFAM" id="SSF53335">
    <property type="entry name" value="S-adenosyl-L-methionine-dependent methyltransferases"/>
    <property type="match status" value="1"/>
</dbReference>
<feature type="binding site" evidence="14">
    <location>
        <begin position="252"/>
        <end position="258"/>
    </location>
    <ligand>
        <name>S-adenosyl-L-methionine</name>
        <dbReference type="ChEBI" id="CHEBI:59789"/>
    </ligand>
</feature>
<dbReference type="Gene3D" id="1.10.940.10">
    <property type="entry name" value="NusB-like"/>
    <property type="match status" value="1"/>
</dbReference>
<dbReference type="NCBIfam" id="NF008149">
    <property type="entry name" value="PRK10901.1"/>
    <property type="match status" value="1"/>
</dbReference>
<proteinExistence type="inferred from homology"/>
<evidence type="ECO:0000256" key="9">
    <source>
        <dbReference type="ARBA" id="ARBA00022691"/>
    </source>
</evidence>
<keyword evidence="6" id="KW-0698">rRNA processing</keyword>
<dbReference type="EC" id="2.1.1.176" evidence="4"/>
<dbReference type="GO" id="GO:0008168">
    <property type="term" value="F:methyltransferase activity"/>
    <property type="evidence" value="ECO:0007669"/>
    <property type="project" value="UniProtKB-KW"/>
</dbReference>
<dbReference type="InterPro" id="IPR049560">
    <property type="entry name" value="MeTrfase_RsmB-F_NOP2_cat"/>
</dbReference>
<sequence>MSMARAQQLAAQSIAAVAEGRNLQDALADIRAAHPDLSAQENGALQDIAYGVQRYAGSLRFMLAQMLNKPITNLQLESLLLAAMYQLHHSRNAPHAVVNEAVESIAKIGKGQFRSFANAVLRRFLRERDQLAAACKKNDVAKHNLPEWWIAYLRHHYPKYWHNILTTLQTHPPMTLRINRRRGNAESYLATLAEAGIAAKALDDYAVQLAEPLPVAQLPGFSDGLVSVQDFGAQQAAYLLKPQHGERILDACAAPGGKTGHLLELADCRVTALDIDETRLARVQSNLDRLGFQTASLACADAQDLSAWYDGRPFDAVLADVPCTASGVIRRNPDIKWLRRPGDAAKTARQQEALLDALWQTLTKNGRMLLATCSIFEEENAQQLQKFLTRHADAELLESHVLLPGKHQDGFYYALIQKQ</sequence>
<keyword evidence="5" id="KW-0963">Cytoplasm</keyword>
<dbReference type="InterPro" id="IPR018314">
    <property type="entry name" value="RsmB/NOL1/NOP2-like_CS"/>
</dbReference>
<dbReference type="InterPro" id="IPR029063">
    <property type="entry name" value="SAM-dependent_MTases_sf"/>
</dbReference>
<dbReference type="InterPro" id="IPR004573">
    <property type="entry name" value="rRNA_ssu_MeTfrase_B"/>
</dbReference>
<dbReference type="PANTHER" id="PTHR22807:SF61">
    <property type="entry name" value="NOL1_NOP2_SUN FAMILY PROTEIN _ ANTITERMINATION NUSB DOMAIN-CONTAINING PROTEIN"/>
    <property type="match status" value="1"/>
</dbReference>
<dbReference type="SUPFAM" id="SSF48013">
    <property type="entry name" value="NusB-like"/>
    <property type="match status" value="1"/>
</dbReference>